<gene>
    <name evidence="2" type="ORF">AWRI3578_g3700</name>
</gene>
<keyword evidence="1" id="KW-0175">Coiled coil</keyword>
<evidence type="ECO:0000256" key="1">
    <source>
        <dbReference type="SAM" id="Coils"/>
    </source>
</evidence>
<accession>A0A1E5R335</accession>
<evidence type="ECO:0008006" key="4">
    <source>
        <dbReference type="Google" id="ProtNLM"/>
    </source>
</evidence>
<dbReference type="Proteomes" id="UP000095605">
    <property type="component" value="Unassembled WGS sequence"/>
</dbReference>
<evidence type="ECO:0000313" key="3">
    <source>
        <dbReference type="Proteomes" id="UP000095605"/>
    </source>
</evidence>
<dbReference type="OrthoDB" id="3972207at2759"/>
<organism evidence="2 3">
    <name type="scientific">Hanseniaspora opuntiae</name>
    <dbReference type="NCBI Taxonomy" id="211096"/>
    <lineage>
        <taxon>Eukaryota</taxon>
        <taxon>Fungi</taxon>
        <taxon>Dikarya</taxon>
        <taxon>Ascomycota</taxon>
        <taxon>Saccharomycotina</taxon>
        <taxon>Saccharomycetes</taxon>
        <taxon>Saccharomycodales</taxon>
        <taxon>Saccharomycodaceae</taxon>
        <taxon>Hanseniaspora</taxon>
    </lineage>
</organism>
<keyword evidence="3" id="KW-1185">Reference proteome</keyword>
<dbReference type="AlphaFoldDB" id="A0A1E5R335"/>
<reference evidence="3" key="1">
    <citation type="journal article" date="2016" name="Genome Announc.">
        <title>Genome sequences of three species of Hanseniaspora isolated from spontaneous wine fermentations.</title>
        <authorList>
            <person name="Sternes P.R."/>
            <person name="Lee D."/>
            <person name="Kutyna D.R."/>
            <person name="Borneman A.R."/>
        </authorList>
    </citation>
    <scope>NUCLEOTIDE SEQUENCE [LARGE SCALE GENOMIC DNA]</scope>
    <source>
        <strain evidence="3">AWRI3578</strain>
    </source>
</reference>
<evidence type="ECO:0000313" key="2">
    <source>
        <dbReference type="EMBL" id="OEJ81301.1"/>
    </source>
</evidence>
<sequence>MNKQSLDHFPLPENVSSLNTKQLQELLDNDEFLNHYVVNKSYHEHNEIIKYEKETQRLQEILDEIRSISESLSGINKDQIRSNISTLEKNNTSLKEQLSYLKTELSHDNIKQFLDSYLNKIQKTQIDPLKQKVINDVYNVDLHKEYVETLTKFNRLRILFKSLST</sequence>
<proteinExistence type="predicted"/>
<feature type="coiled-coil region" evidence="1">
    <location>
        <begin position="51"/>
        <end position="104"/>
    </location>
</feature>
<protein>
    <recommendedName>
        <fullName evidence="4">VPS37 C-terminal domain-containing protein</fullName>
    </recommendedName>
</protein>
<comment type="caution">
    <text evidence="2">The sequence shown here is derived from an EMBL/GenBank/DDBJ whole genome shotgun (WGS) entry which is preliminary data.</text>
</comment>
<dbReference type="EMBL" id="LPNL01000009">
    <property type="protein sequence ID" value="OEJ81301.1"/>
    <property type="molecule type" value="Genomic_DNA"/>
</dbReference>
<name>A0A1E5R335_9ASCO</name>